<evidence type="ECO:0000313" key="2">
    <source>
        <dbReference type="EMBL" id="CAF4923289.1"/>
    </source>
</evidence>
<dbReference type="Proteomes" id="UP000663865">
    <property type="component" value="Unassembled WGS sequence"/>
</dbReference>
<evidence type="ECO:0000313" key="3">
    <source>
        <dbReference type="Proteomes" id="UP000663865"/>
    </source>
</evidence>
<reference evidence="1" key="1">
    <citation type="submission" date="2021-02" db="EMBL/GenBank/DDBJ databases">
        <authorList>
            <person name="Nowell W R."/>
        </authorList>
    </citation>
    <scope>NUCLEOTIDE SEQUENCE</scope>
</reference>
<dbReference type="EMBL" id="CAJNYV010005938">
    <property type="protein sequence ID" value="CAF3791047.1"/>
    <property type="molecule type" value="Genomic_DNA"/>
</dbReference>
<dbReference type="EMBL" id="CAJOBS010007614">
    <property type="protein sequence ID" value="CAF4923289.1"/>
    <property type="molecule type" value="Genomic_DNA"/>
</dbReference>
<protein>
    <submittedName>
        <fullName evidence="1">Uncharacterized protein</fullName>
    </submittedName>
</protein>
<accession>A0A819AX54</accession>
<name>A0A819AX54_9BILA</name>
<gene>
    <name evidence="1" type="ORF">KIK155_LOCUS31875</name>
    <name evidence="2" type="ORF">TOA249_LOCUS32258</name>
</gene>
<dbReference type="AlphaFoldDB" id="A0A819AX54"/>
<organism evidence="1 3">
    <name type="scientific">Rotaria socialis</name>
    <dbReference type="NCBI Taxonomy" id="392032"/>
    <lineage>
        <taxon>Eukaryota</taxon>
        <taxon>Metazoa</taxon>
        <taxon>Spiralia</taxon>
        <taxon>Gnathifera</taxon>
        <taxon>Rotifera</taxon>
        <taxon>Eurotatoria</taxon>
        <taxon>Bdelloidea</taxon>
        <taxon>Philodinida</taxon>
        <taxon>Philodinidae</taxon>
        <taxon>Rotaria</taxon>
    </lineage>
</organism>
<proteinExistence type="predicted"/>
<comment type="caution">
    <text evidence="1">The sequence shown here is derived from an EMBL/GenBank/DDBJ whole genome shotgun (WGS) entry which is preliminary data.</text>
</comment>
<sequence length="111" mass="12843">MSATSATSTTPTAYQYANPLLYTLRDYHTDIDPYWIVAIEFIKLQFALRLWNRVRYGKWLTSVEFIVDCSERDSAPKPSAPLMVPSRSLPAPLTVFILQDFNRLEKNEKKI</sequence>
<dbReference type="Proteomes" id="UP000663838">
    <property type="component" value="Unassembled WGS sequence"/>
</dbReference>
<evidence type="ECO:0000313" key="1">
    <source>
        <dbReference type="EMBL" id="CAF3791047.1"/>
    </source>
</evidence>